<comment type="caution">
    <text evidence="2">The sequence shown here is derived from an EMBL/GenBank/DDBJ whole genome shotgun (WGS) entry which is preliminary data.</text>
</comment>
<feature type="region of interest" description="Disordered" evidence="1">
    <location>
        <begin position="86"/>
        <end position="111"/>
    </location>
</feature>
<evidence type="ECO:0000313" key="3">
    <source>
        <dbReference type="Proteomes" id="UP000327493"/>
    </source>
</evidence>
<gene>
    <name evidence="2" type="ORF">FQN60_001629</name>
</gene>
<name>A0A5J5D770_9PERO</name>
<keyword evidence="3" id="KW-1185">Reference proteome</keyword>
<dbReference type="EMBL" id="VOFY01000011">
    <property type="protein sequence ID" value="KAA8588435.1"/>
    <property type="molecule type" value="Genomic_DNA"/>
</dbReference>
<evidence type="ECO:0000313" key="2">
    <source>
        <dbReference type="EMBL" id="KAA8588435.1"/>
    </source>
</evidence>
<feature type="compositionally biased region" description="Pro residues" evidence="1">
    <location>
        <begin position="93"/>
        <end position="102"/>
    </location>
</feature>
<reference evidence="2 3" key="1">
    <citation type="submission" date="2019-08" db="EMBL/GenBank/DDBJ databases">
        <title>A chromosome-level genome assembly, high-density linkage maps, and genome scans reveal the genomic architecture of hybrid incompatibilities underlying speciation via character displacement in darters (Percidae: Etheostominae).</title>
        <authorList>
            <person name="Moran R.L."/>
            <person name="Catchen J.M."/>
            <person name="Fuller R.C."/>
        </authorList>
    </citation>
    <scope>NUCLEOTIDE SEQUENCE [LARGE SCALE GENOMIC DNA]</scope>
    <source>
        <strain evidence="2">EspeVRDwgs_2016</strain>
        <tissue evidence="2">Muscle</tissue>
    </source>
</reference>
<accession>A0A5J5D770</accession>
<proteinExistence type="predicted"/>
<evidence type="ECO:0000256" key="1">
    <source>
        <dbReference type="SAM" id="MobiDB-lite"/>
    </source>
</evidence>
<organism evidence="2 3">
    <name type="scientific">Etheostoma spectabile</name>
    <name type="common">orangethroat darter</name>
    <dbReference type="NCBI Taxonomy" id="54343"/>
    <lineage>
        <taxon>Eukaryota</taxon>
        <taxon>Metazoa</taxon>
        <taxon>Chordata</taxon>
        <taxon>Craniata</taxon>
        <taxon>Vertebrata</taxon>
        <taxon>Euteleostomi</taxon>
        <taxon>Actinopterygii</taxon>
        <taxon>Neopterygii</taxon>
        <taxon>Teleostei</taxon>
        <taxon>Neoteleostei</taxon>
        <taxon>Acanthomorphata</taxon>
        <taxon>Eupercaria</taxon>
        <taxon>Perciformes</taxon>
        <taxon>Percoidei</taxon>
        <taxon>Percidae</taxon>
        <taxon>Etheostomatinae</taxon>
        <taxon>Etheostoma</taxon>
    </lineage>
</organism>
<sequence length="120" mass="13037">MFVAGNPEAAVYRFQQRGERHDCVAVCRQAAGHGAHGTGENSHQASFMIHLMFQPQYQKVTSLPHQHLQISEVSVQRLDAPGHMTALLSNLSPTPPSHPPPNGLFAKPPLPSTVARVEVS</sequence>
<dbReference type="Proteomes" id="UP000327493">
    <property type="component" value="Chromosome 11"/>
</dbReference>
<dbReference type="AlphaFoldDB" id="A0A5J5D770"/>
<protein>
    <submittedName>
        <fullName evidence="2">Uncharacterized protein</fullName>
    </submittedName>
</protein>